<dbReference type="InterPro" id="IPR002686">
    <property type="entry name" value="Transposase_17"/>
</dbReference>
<dbReference type="Proteomes" id="UP000192441">
    <property type="component" value="Unassembled WGS sequence"/>
</dbReference>
<evidence type="ECO:0000259" key="1">
    <source>
        <dbReference type="Pfam" id="PF01797"/>
    </source>
</evidence>
<dbReference type="GO" id="GO:0006313">
    <property type="term" value="P:DNA transposition"/>
    <property type="evidence" value="ECO:0007669"/>
    <property type="project" value="InterPro"/>
</dbReference>
<evidence type="ECO:0000313" key="3">
    <source>
        <dbReference type="Proteomes" id="UP000192441"/>
    </source>
</evidence>
<dbReference type="Gene3D" id="3.30.70.1290">
    <property type="entry name" value="Transposase IS200-like"/>
    <property type="match status" value="1"/>
</dbReference>
<feature type="domain" description="Transposase IS200-like" evidence="1">
    <location>
        <begin position="16"/>
        <end position="63"/>
    </location>
</feature>
<protein>
    <recommendedName>
        <fullName evidence="1">Transposase IS200-like domain-containing protein</fullName>
    </recommendedName>
</protein>
<dbReference type="EMBL" id="MVHM01000001">
    <property type="protein sequence ID" value="ORA40665.1"/>
    <property type="molecule type" value="Genomic_DNA"/>
</dbReference>
<dbReference type="GO" id="GO:0003677">
    <property type="term" value="F:DNA binding"/>
    <property type="evidence" value="ECO:0007669"/>
    <property type="project" value="InterPro"/>
</dbReference>
<dbReference type="Pfam" id="PF01797">
    <property type="entry name" value="Y1_Tnp"/>
    <property type="match status" value="1"/>
</dbReference>
<organism evidence="2 3">
    <name type="scientific">Mycobacterium branderi</name>
    <dbReference type="NCBI Taxonomy" id="43348"/>
    <lineage>
        <taxon>Bacteria</taxon>
        <taxon>Bacillati</taxon>
        <taxon>Actinomycetota</taxon>
        <taxon>Actinomycetes</taxon>
        <taxon>Mycobacteriales</taxon>
        <taxon>Mycobacteriaceae</taxon>
        <taxon>Mycobacterium</taxon>
    </lineage>
</organism>
<comment type="caution">
    <text evidence="2">The sequence shown here is derived from an EMBL/GenBank/DDBJ whole genome shotgun (WGS) entry which is preliminary data.</text>
</comment>
<gene>
    <name evidence="2" type="ORF">BST20_00365</name>
</gene>
<dbReference type="GO" id="GO:0004803">
    <property type="term" value="F:transposase activity"/>
    <property type="evidence" value="ECO:0007669"/>
    <property type="project" value="InterPro"/>
</dbReference>
<dbReference type="RefSeq" id="WP_083129447.1">
    <property type="nucleotide sequence ID" value="NZ_AP022606.1"/>
</dbReference>
<reference evidence="2 3" key="1">
    <citation type="submission" date="2016-12" db="EMBL/GenBank/DDBJ databases">
        <title>The new phylogeny of genus Mycobacterium.</title>
        <authorList>
            <person name="Tortoli E."/>
            <person name="Trovato A."/>
            <person name="Cirillo D.M."/>
        </authorList>
    </citation>
    <scope>NUCLEOTIDE SEQUENCE [LARGE SCALE GENOMIC DNA]</scope>
    <source>
        <strain evidence="2 3">DSM 44624</strain>
    </source>
</reference>
<evidence type="ECO:0000313" key="2">
    <source>
        <dbReference type="EMBL" id="ORA40665.1"/>
    </source>
</evidence>
<dbReference type="SUPFAM" id="SSF143422">
    <property type="entry name" value="Transposase IS200-like"/>
    <property type="match status" value="1"/>
</dbReference>
<dbReference type="InterPro" id="IPR036515">
    <property type="entry name" value="Transposase_17_sf"/>
</dbReference>
<accession>A0AA91M0K6</accession>
<name>A0AA91M0K6_9MYCO</name>
<sequence length="104" mass="11687">MSQRRFRRTHGGVCSLGLRLVWCPKYRRRALGGRVLARCGELAEQIADGHGWEVVAKEVMPEFAYLRRLVELLRSPSYFAAAVGYVSEAAVRRCIGHQWGVVAA</sequence>
<proteinExistence type="predicted"/>
<dbReference type="AlphaFoldDB" id="A0AA91M0K6"/>